<keyword evidence="1" id="KW-0805">Transcription regulation</keyword>
<evidence type="ECO:0000256" key="1">
    <source>
        <dbReference type="ARBA" id="ARBA00023015"/>
    </source>
</evidence>
<evidence type="ECO:0000256" key="2">
    <source>
        <dbReference type="ARBA" id="ARBA00023125"/>
    </source>
</evidence>
<dbReference type="SUPFAM" id="SSF46689">
    <property type="entry name" value="Homeodomain-like"/>
    <property type="match status" value="1"/>
</dbReference>
<proteinExistence type="predicted"/>
<evidence type="ECO:0000256" key="3">
    <source>
        <dbReference type="ARBA" id="ARBA00023163"/>
    </source>
</evidence>
<dbReference type="GO" id="GO:0003700">
    <property type="term" value="F:DNA-binding transcription factor activity"/>
    <property type="evidence" value="ECO:0007669"/>
    <property type="project" value="InterPro"/>
</dbReference>
<reference evidence="5 6" key="1">
    <citation type="submission" date="2020-07" db="EMBL/GenBank/DDBJ databases">
        <title>Draft genome and description of Microvirga mediterraneensis Marseille-Q2068 sp. nov.</title>
        <authorList>
            <person name="Boxberger M."/>
        </authorList>
    </citation>
    <scope>NUCLEOTIDE SEQUENCE [LARGE SCALE GENOMIC DNA]</scope>
    <source>
        <strain evidence="5 6">Marseille-Q2068</strain>
    </source>
</reference>
<dbReference type="GO" id="GO:0005829">
    <property type="term" value="C:cytosol"/>
    <property type="evidence" value="ECO:0007669"/>
    <property type="project" value="TreeGrafter"/>
</dbReference>
<gene>
    <name evidence="5" type="ORF">H0S73_15055</name>
</gene>
<accession>A0A838BNZ3</accession>
<dbReference type="AlphaFoldDB" id="A0A838BNZ3"/>
<evidence type="ECO:0000313" key="5">
    <source>
        <dbReference type="EMBL" id="MBA1157444.1"/>
    </source>
</evidence>
<keyword evidence="2" id="KW-0238">DNA-binding</keyword>
<evidence type="ECO:0000259" key="4">
    <source>
        <dbReference type="PROSITE" id="PS01124"/>
    </source>
</evidence>
<feature type="domain" description="HTH araC/xylS-type" evidence="4">
    <location>
        <begin position="247"/>
        <end position="345"/>
    </location>
</feature>
<dbReference type="InterPro" id="IPR018060">
    <property type="entry name" value="HTH_AraC"/>
</dbReference>
<name>A0A838BNZ3_9HYPH</name>
<dbReference type="Proteomes" id="UP000572984">
    <property type="component" value="Unassembled WGS sequence"/>
</dbReference>
<protein>
    <submittedName>
        <fullName evidence="5">AraC family transcriptional regulator ligand-binding domain-containing protein</fullName>
    </submittedName>
</protein>
<evidence type="ECO:0000313" key="6">
    <source>
        <dbReference type="Proteomes" id="UP000572984"/>
    </source>
</evidence>
<dbReference type="RefSeq" id="WP_181052913.1">
    <property type="nucleotide sequence ID" value="NZ_JACDXJ010000001.1"/>
</dbReference>
<dbReference type="EMBL" id="JACDXJ010000001">
    <property type="protein sequence ID" value="MBA1157444.1"/>
    <property type="molecule type" value="Genomic_DNA"/>
</dbReference>
<dbReference type="PANTHER" id="PTHR47894">
    <property type="entry name" value="HTH-TYPE TRANSCRIPTIONAL REGULATOR GADX"/>
    <property type="match status" value="1"/>
</dbReference>
<sequence length="355" mass="39958">MPSATTARHEQNVSTVPASSGMIPRLVMERLTQAGLEVDPLLGSLGIPKALVTDRSLTLGAKDQIQLLNVAASALNDDLFGFRLARDADARQKGPFYYLLSTSEKLNVALDHALRYVGVLHESIRLNRGKSPFSIEFEYEGVERYLDRHQMEFWITYTLRMGRIMTGRELIPVQVSFLHQRGQEALEIERYFGCKIDFGMPRDSISFDTQDADLPVVTADPFLNEFLVEYFEKAVEQRMSRSIPLRIRVENTIMPRLPNGTATVGNVASDLGMSARTLSRRLADENLAFSSILDGLRSNLANQYLRNSEMLISEIAWRLGYTEVSSFVHAFQRWTGKSPTQARRQIGVPADHATD</sequence>
<organism evidence="5 6">
    <name type="scientific">Microvirga mediterraneensis</name>
    <dbReference type="NCBI Taxonomy" id="2754695"/>
    <lineage>
        <taxon>Bacteria</taxon>
        <taxon>Pseudomonadati</taxon>
        <taxon>Pseudomonadota</taxon>
        <taxon>Alphaproteobacteria</taxon>
        <taxon>Hyphomicrobiales</taxon>
        <taxon>Methylobacteriaceae</taxon>
        <taxon>Microvirga</taxon>
    </lineage>
</organism>
<dbReference type="SMART" id="SM00342">
    <property type="entry name" value="HTH_ARAC"/>
    <property type="match status" value="1"/>
</dbReference>
<dbReference type="Gene3D" id="1.10.10.60">
    <property type="entry name" value="Homeodomain-like"/>
    <property type="match status" value="1"/>
</dbReference>
<keyword evidence="3" id="KW-0804">Transcription</keyword>
<dbReference type="GO" id="GO:0000976">
    <property type="term" value="F:transcription cis-regulatory region binding"/>
    <property type="evidence" value="ECO:0007669"/>
    <property type="project" value="TreeGrafter"/>
</dbReference>
<keyword evidence="6" id="KW-1185">Reference proteome</keyword>
<dbReference type="PANTHER" id="PTHR47894:SF1">
    <property type="entry name" value="HTH-TYPE TRANSCRIPTIONAL REGULATOR VQSM"/>
    <property type="match status" value="1"/>
</dbReference>
<dbReference type="InterPro" id="IPR032687">
    <property type="entry name" value="AraC-type_N"/>
</dbReference>
<dbReference type="PROSITE" id="PS01124">
    <property type="entry name" value="HTH_ARAC_FAMILY_2"/>
    <property type="match status" value="1"/>
</dbReference>
<dbReference type="InterPro" id="IPR009057">
    <property type="entry name" value="Homeodomain-like_sf"/>
</dbReference>
<comment type="caution">
    <text evidence="5">The sequence shown here is derived from an EMBL/GenBank/DDBJ whole genome shotgun (WGS) entry which is preliminary data.</text>
</comment>
<dbReference type="Pfam" id="PF12833">
    <property type="entry name" value="HTH_18"/>
    <property type="match status" value="1"/>
</dbReference>
<dbReference type="Pfam" id="PF12625">
    <property type="entry name" value="Arabinose_bd"/>
    <property type="match status" value="1"/>
</dbReference>